<dbReference type="EMBL" id="FNCW01000004">
    <property type="protein sequence ID" value="SDG64739.1"/>
    <property type="molecule type" value="Genomic_DNA"/>
</dbReference>
<protein>
    <submittedName>
        <fullName evidence="1">Uncharacterized conserved protein YbaR, Trm112 family</fullName>
    </submittedName>
</protein>
<evidence type="ECO:0000313" key="1">
    <source>
        <dbReference type="EMBL" id="SDG64739.1"/>
    </source>
</evidence>
<dbReference type="OrthoDB" id="678493at2"/>
<dbReference type="Proteomes" id="UP000199296">
    <property type="component" value="Unassembled WGS sequence"/>
</dbReference>
<dbReference type="STRING" id="470826.SAMN04488027_104255"/>
<gene>
    <name evidence="1" type="ORF">SAMN04488027_104255</name>
</gene>
<name>A0A1G7VZ65_9FLAO</name>
<proteinExistence type="predicted"/>
<evidence type="ECO:0000313" key="2">
    <source>
        <dbReference type="Proteomes" id="UP000199296"/>
    </source>
</evidence>
<sequence>MRLETINKLCCPFDKSDLNSRIITKDEHDNVLECILSCVRCKRIYPVISGIPIMSPDEYRDFKFEQPILEKWEKLLKANPETGFKISNGKIEAIE</sequence>
<dbReference type="Pfam" id="PF03966">
    <property type="entry name" value="Trm112p"/>
    <property type="match status" value="1"/>
</dbReference>
<organism evidence="1 2">
    <name type="scientific">Psychroflexus sediminis</name>
    <dbReference type="NCBI Taxonomy" id="470826"/>
    <lineage>
        <taxon>Bacteria</taxon>
        <taxon>Pseudomonadati</taxon>
        <taxon>Bacteroidota</taxon>
        <taxon>Flavobacteriia</taxon>
        <taxon>Flavobacteriales</taxon>
        <taxon>Flavobacteriaceae</taxon>
        <taxon>Psychroflexus</taxon>
    </lineage>
</organism>
<dbReference type="AlphaFoldDB" id="A0A1G7VZ65"/>
<keyword evidence="2" id="KW-1185">Reference proteome</keyword>
<dbReference type="Gene3D" id="2.20.25.10">
    <property type="match status" value="1"/>
</dbReference>
<reference evidence="1 2" key="1">
    <citation type="submission" date="2016-10" db="EMBL/GenBank/DDBJ databases">
        <authorList>
            <person name="de Groot N.N."/>
        </authorList>
    </citation>
    <scope>NUCLEOTIDE SEQUENCE [LARGE SCALE GENOMIC DNA]</scope>
    <source>
        <strain evidence="1 2">DSM 19803</strain>
    </source>
</reference>
<dbReference type="SUPFAM" id="SSF158997">
    <property type="entry name" value="Trm112p-like"/>
    <property type="match status" value="1"/>
</dbReference>
<dbReference type="InterPro" id="IPR005651">
    <property type="entry name" value="Trm112-like"/>
</dbReference>
<dbReference type="RefSeq" id="WP_093366804.1">
    <property type="nucleotide sequence ID" value="NZ_FNCW01000004.1"/>
</dbReference>
<accession>A0A1G7VZ65</accession>